<dbReference type="GeneID" id="25323957"/>
<protein>
    <submittedName>
        <fullName evidence="1">Uncharacterized protein</fullName>
    </submittedName>
</protein>
<organism evidence="1 2">
    <name type="scientific">Exophiala xenobiotica</name>
    <dbReference type="NCBI Taxonomy" id="348802"/>
    <lineage>
        <taxon>Eukaryota</taxon>
        <taxon>Fungi</taxon>
        <taxon>Dikarya</taxon>
        <taxon>Ascomycota</taxon>
        <taxon>Pezizomycotina</taxon>
        <taxon>Eurotiomycetes</taxon>
        <taxon>Chaetothyriomycetidae</taxon>
        <taxon>Chaetothyriales</taxon>
        <taxon>Herpotrichiellaceae</taxon>
        <taxon>Exophiala</taxon>
    </lineage>
</organism>
<sequence>MSSQHLWPADGIIATLLSPFGPAMGTRLVNWARHFRLVGPVLCYLFPEEEGPRPNQRDGEPQVGLDAESIVLLRGALRDAVQEGLKAAGIDQALTAEIRRQNALLQQLVDVTERMRNEANDRSPLGATSGGHGFNNLVAPAKGLHFYVVLVTSSSSTSETRTSPTKDTSS</sequence>
<dbReference type="OrthoDB" id="4115463at2759"/>
<gene>
    <name evidence="1" type="ORF">PV05_02049</name>
</gene>
<dbReference type="Proteomes" id="UP000054342">
    <property type="component" value="Unassembled WGS sequence"/>
</dbReference>
<proteinExistence type="predicted"/>
<evidence type="ECO:0000313" key="2">
    <source>
        <dbReference type="Proteomes" id="UP000054342"/>
    </source>
</evidence>
<dbReference type="EMBL" id="KN847317">
    <property type="protein sequence ID" value="KIW61994.1"/>
    <property type="molecule type" value="Genomic_DNA"/>
</dbReference>
<keyword evidence="2" id="KW-1185">Reference proteome</keyword>
<dbReference type="AlphaFoldDB" id="A0A0D2FPY3"/>
<dbReference type="HOGENOM" id="CLU_1570682_0_0_1"/>
<accession>A0A0D2FPY3</accession>
<evidence type="ECO:0000313" key="1">
    <source>
        <dbReference type="EMBL" id="KIW61994.1"/>
    </source>
</evidence>
<dbReference type="RefSeq" id="XP_013322578.1">
    <property type="nucleotide sequence ID" value="XM_013467124.1"/>
</dbReference>
<reference evidence="1 2" key="1">
    <citation type="submission" date="2015-01" db="EMBL/GenBank/DDBJ databases">
        <title>The Genome Sequence of Exophiala xenobiotica CBS118157.</title>
        <authorList>
            <consortium name="The Broad Institute Genomics Platform"/>
            <person name="Cuomo C."/>
            <person name="de Hoog S."/>
            <person name="Gorbushina A."/>
            <person name="Stielow B."/>
            <person name="Teixiera M."/>
            <person name="Abouelleil A."/>
            <person name="Chapman S.B."/>
            <person name="Priest M."/>
            <person name="Young S.K."/>
            <person name="Wortman J."/>
            <person name="Nusbaum C."/>
            <person name="Birren B."/>
        </authorList>
    </citation>
    <scope>NUCLEOTIDE SEQUENCE [LARGE SCALE GENOMIC DNA]</scope>
    <source>
        <strain evidence="1 2">CBS 118157</strain>
    </source>
</reference>
<name>A0A0D2FPY3_9EURO</name>